<organism evidence="9 10">
    <name type="scientific">Buddleja alternifolia</name>
    <dbReference type="NCBI Taxonomy" id="168488"/>
    <lineage>
        <taxon>Eukaryota</taxon>
        <taxon>Viridiplantae</taxon>
        <taxon>Streptophyta</taxon>
        <taxon>Embryophyta</taxon>
        <taxon>Tracheophyta</taxon>
        <taxon>Spermatophyta</taxon>
        <taxon>Magnoliopsida</taxon>
        <taxon>eudicotyledons</taxon>
        <taxon>Gunneridae</taxon>
        <taxon>Pentapetalae</taxon>
        <taxon>asterids</taxon>
        <taxon>lamiids</taxon>
        <taxon>Lamiales</taxon>
        <taxon>Scrophulariaceae</taxon>
        <taxon>Buddlejeae</taxon>
        <taxon>Buddleja</taxon>
    </lineage>
</organism>
<comment type="subunit">
    <text evidence="2">Homodimer.</text>
</comment>
<dbReference type="GO" id="GO:0005634">
    <property type="term" value="C:nucleus"/>
    <property type="evidence" value="ECO:0007669"/>
    <property type="project" value="UniProtKB-SubCell"/>
</dbReference>
<dbReference type="Proteomes" id="UP000826271">
    <property type="component" value="Unassembled WGS sequence"/>
</dbReference>
<evidence type="ECO:0000313" key="10">
    <source>
        <dbReference type="Proteomes" id="UP000826271"/>
    </source>
</evidence>
<reference evidence="9" key="1">
    <citation type="submission" date="2019-10" db="EMBL/GenBank/DDBJ databases">
        <authorList>
            <person name="Zhang R."/>
            <person name="Pan Y."/>
            <person name="Wang J."/>
            <person name="Ma R."/>
            <person name="Yu S."/>
        </authorList>
    </citation>
    <scope>NUCLEOTIDE SEQUENCE</scope>
    <source>
        <strain evidence="9">LA-IB0</strain>
        <tissue evidence="9">Leaf</tissue>
    </source>
</reference>
<evidence type="ECO:0000256" key="4">
    <source>
        <dbReference type="ARBA" id="ARBA00023125"/>
    </source>
</evidence>
<dbReference type="PANTHER" id="PTHR16223:SF46">
    <property type="entry name" value="TRANSCRIPTION FACTOR BHLH123"/>
    <property type="match status" value="1"/>
</dbReference>
<dbReference type="InterPro" id="IPR045239">
    <property type="entry name" value="bHLH95_bHLH"/>
</dbReference>
<dbReference type="SMART" id="SM00353">
    <property type="entry name" value="HLH"/>
    <property type="match status" value="1"/>
</dbReference>
<dbReference type="InterPro" id="IPR045843">
    <property type="entry name" value="IND-like"/>
</dbReference>
<evidence type="ECO:0000259" key="8">
    <source>
        <dbReference type="PROSITE" id="PS50888"/>
    </source>
</evidence>
<name>A0AAV6W438_9LAMI</name>
<feature type="compositionally biased region" description="Low complexity" evidence="7">
    <location>
        <begin position="273"/>
        <end position="282"/>
    </location>
</feature>
<evidence type="ECO:0000256" key="5">
    <source>
        <dbReference type="ARBA" id="ARBA00023163"/>
    </source>
</evidence>
<sequence>MADDQFQLGNGNWWDNTSRTTTGSISTMLNAIATVSGGGNEQSAAGGVGVVLANPNLQMMELGLSSHNMDWNQTLFRGDMSSSSSNFHPESASSQEHWRNKLFSGDSSEDSSVTDFKQINRGFSLDQSQFSSQGSSNDDVSTITSHNFQAADSAAAYGLLLSENQQQPPMNYPYQSGGGGGGYGADAAELVPNWSKFPQFLRTSPPKQAAAAASSSSHLQFSNNTPFWNPSAPAAALAGSRSSFFPGLQTQIPPAPSFDEKPKNMLDVRDSGTTTKKNSTETSNKRPRNEAPSPLPAFKVRKEKMGDRITALQQLVSPFGKTDTASVLSEAIEYIKFLHEQVSVLSNPYMKNGAPIQHQQHDSLFSAFQNFDKSKNPEGPHRDLRSRGLCLVPVSSTFPMTHETTNDFWTPTFGGTFR</sequence>
<dbReference type="PROSITE" id="PS50888">
    <property type="entry name" value="BHLH"/>
    <property type="match status" value="1"/>
</dbReference>
<feature type="domain" description="BHLH" evidence="8">
    <location>
        <begin position="289"/>
        <end position="338"/>
    </location>
</feature>
<feature type="compositionally biased region" description="Basic and acidic residues" evidence="7">
    <location>
        <begin position="258"/>
        <end position="270"/>
    </location>
</feature>
<dbReference type="InterPro" id="IPR011598">
    <property type="entry name" value="bHLH_dom"/>
</dbReference>
<dbReference type="SUPFAM" id="SSF47459">
    <property type="entry name" value="HLH, helix-loop-helix DNA-binding domain"/>
    <property type="match status" value="1"/>
</dbReference>
<evidence type="ECO:0000313" key="9">
    <source>
        <dbReference type="EMBL" id="KAG8365016.1"/>
    </source>
</evidence>
<evidence type="ECO:0000256" key="3">
    <source>
        <dbReference type="ARBA" id="ARBA00023015"/>
    </source>
</evidence>
<keyword evidence="6" id="KW-0539">Nucleus</keyword>
<dbReference type="PANTHER" id="PTHR16223">
    <property type="entry name" value="TRANSCRIPTION FACTOR BHLH83-RELATED"/>
    <property type="match status" value="1"/>
</dbReference>
<dbReference type="CDD" id="cd11393">
    <property type="entry name" value="bHLH_AtbHLH_like"/>
    <property type="match status" value="1"/>
</dbReference>
<dbReference type="AlphaFoldDB" id="A0AAV6W438"/>
<dbReference type="InterPro" id="IPR036638">
    <property type="entry name" value="HLH_DNA-bd_sf"/>
</dbReference>
<dbReference type="GO" id="GO:0046983">
    <property type="term" value="F:protein dimerization activity"/>
    <property type="evidence" value="ECO:0007669"/>
    <property type="project" value="InterPro"/>
</dbReference>
<keyword evidence="5" id="KW-0804">Transcription</keyword>
<evidence type="ECO:0000256" key="6">
    <source>
        <dbReference type="ARBA" id="ARBA00023242"/>
    </source>
</evidence>
<dbReference type="Gene3D" id="4.10.280.10">
    <property type="entry name" value="Helix-loop-helix DNA-binding domain"/>
    <property type="match status" value="1"/>
</dbReference>
<dbReference type="GO" id="GO:0000978">
    <property type="term" value="F:RNA polymerase II cis-regulatory region sequence-specific DNA binding"/>
    <property type="evidence" value="ECO:0007669"/>
    <property type="project" value="TreeGrafter"/>
</dbReference>
<dbReference type="GO" id="GO:0000981">
    <property type="term" value="F:DNA-binding transcription factor activity, RNA polymerase II-specific"/>
    <property type="evidence" value="ECO:0007669"/>
    <property type="project" value="TreeGrafter"/>
</dbReference>
<dbReference type="EMBL" id="WHWC01000018">
    <property type="protein sequence ID" value="KAG8365016.1"/>
    <property type="molecule type" value="Genomic_DNA"/>
</dbReference>
<comment type="subcellular location">
    <subcellularLocation>
        <location evidence="1">Nucleus</location>
    </subcellularLocation>
</comment>
<evidence type="ECO:0000256" key="2">
    <source>
        <dbReference type="ARBA" id="ARBA00011738"/>
    </source>
</evidence>
<evidence type="ECO:0000256" key="7">
    <source>
        <dbReference type="SAM" id="MobiDB-lite"/>
    </source>
</evidence>
<proteinExistence type="predicted"/>
<protein>
    <recommendedName>
        <fullName evidence="8">BHLH domain-containing protein</fullName>
    </recommendedName>
</protein>
<keyword evidence="10" id="KW-1185">Reference proteome</keyword>
<evidence type="ECO:0000256" key="1">
    <source>
        <dbReference type="ARBA" id="ARBA00004123"/>
    </source>
</evidence>
<feature type="region of interest" description="Disordered" evidence="7">
    <location>
        <begin position="245"/>
        <end position="294"/>
    </location>
</feature>
<accession>A0AAV6W438</accession>
<gene>
    <name evidence="9" type="ORF">BUALT_Bualt18G0059100</name>
</gene>
<keyword evidence="3" id="KW-0805">Transcription regulation</keyword>
<comment type="caution">
    <text evidence="9">The sequence shown here is derived from an EMBL/GenBank/DDBJ whole genome shotgun (WGS) entry which is preliminary data.</text>
</comment>
<dbReference type="FunFam" id="4.10.280.10:FF:000032">
    <property type="entry name" value="Transcription factor bHLH123 family"/>
    <property type="match status" value="1"/>
</dbReference>
<keyword evidence="4" id="KW-0238">DNA-binding</keyword>